<protein>
    <recommendedName>
        <fullName evidence="3">DUF4302 domain-containing protein</fullName>
    </recommendedName>
</protein>
<accession>H8KUV8</accession>
<dbReference type="KEGG" id="scn:Solca_2624"/>
<dbReference type="HOGENOM" id="CLU_608199_0_0_10"/>
<dbReference type="OrthoDB" id="707849at2"/>
<evidence type="ECO:0000313" key="2">
    <source>
        <dbReference type="Proteomes" id="UP000007590"/>
    </source>
</evidence>
<name>H8KUV8_SOLCM</name>
<dbReference type="PROSITE" id="PS51257">
    <property type="entry name" value="PROKAR_LIPOPROTEIN"/>
    <property type="match status" value="1"/>
</dbReference>
<keyword evidence="2" id="KW-1185">Reference proteome</keyword>
<proteinExistence type="predicted"/>
<dbReference type="Proteomes" id="UP000007590">
    <property type="component" value="Chromosome"/>
</dbReference>
<dbReference type="eggNOG" id="ENOG5030W67">
    <property type="taxonomic scope" value="Bacteria"/>
</dbReference>
<evidence type="ECO:0008006" key="3">
    <source>
        <dbReference type="Google" id="ProtNLM"/>
    </source>
</evidence>
<organism evidence="1 2">
    <name type="scientific">Solitalea canadensis (strain ATCC 29591 / DSM 3403 / JCM 21819 / LMG 8368 / NBRC 15130 / NCIMB 12057 / USAM 9D)</name>
    <name type="common">Flexibacter canadensis</name>
    <dbReference type="NCBI Taxonomy" id="929556"/>
    <lineage>
        <taxon>Bacteria</taxon>
        <taxon>Pseudomonadati</taxon>
        <taxon>Bacteroidota</taxon>
        <taxon>Sphingobacteriia</taxon>
        <taxon>Sphingobacteriales</taxon>
        <taxon>Sphingobacteriaceae</taxon>
        <taxon>Solitalea</taxon>
    </lineage>
</organism>
<reference evidence="1" key="1">
    <citation type="submission" date="2012-02" db="EMBL/GenBank/DDBJ databases">
        <title>The complete genome of Solitalea canadensis DSM 3403.</title>
        <authorList>
            <consortium name="US DOE Joint Genome Institute (JGI-PGF)"/>
            <person name="Lucas S."/>
            <person name="Copeland A."/>
            <person name="Lapidus A."/>
            <person name="Glavina del Rio T."/>
            <person name="Dalin E."/>
            <person name="Tice H."/>
            <person name="Bruce D."/>
            <person name="Goodwin L."/>
            <person name="Pitluck S."/>
            <person name="Peters L."/>
            <person name="Ovchinnikova G."/>
            <person name="Lu M."/>
            <person name="Kyrpides N."/>
            <person name="Mavromatis K."/>
            <person name="Ivanova N."/>
            <person name="Brettin T."/>
            <person name="Detter J.C."/>
            <person name="Han C."/>
            <person name="Larimer F."/>
            <person name="Land M."/>
            <person name="Hauser L."/>
            <person name="Markowitz V."/>
            <person name="Cheng J.-F."/>
            <person name="Hugenholtz P."/>
            <person name="Woyke T."/>
            <person name="Wu D."/>
            <person name="Spring S."/>
            <person name="Schroeder M."/>
            <person name="Kopitz M."/>
            <person name="Brambilla E."/>
            <person name="Klenk H.-P."/>
            <person name="Eisen J.A."/>
        </authorList>
    </citation>
    <scope>NUCLEOTIDE SEQUENCE</scope>
    <source>
        <strain evidence="1">DSM 3403</strain>
    </source>
</reference>
<dbReference type="Pfam" id="PF14135">
    <property type="entry name" value="DUF4302"/>
    <property type="match status" value="1"/>
</dbReference>
<dbReference type="EMBL" id="CP003349">
    <property type="protein sequence ID" value="AFD07658.1"/>
    <property type="molecule type" value="Genomic_DNA"/>
</dbReference>
<dbReference type="AlphaFoldDB" id="H8KUV8"/>
<dbReference type="RefSeq" id="WP_014680885.1">
    <property type="nucleotide sequence ID" value="NC_017770.1"/>
</dbReference>
<sequence>MKNIYKYLLFIGMGVIVASCAKEAENLILAGTPRMEEVCAQYKKTLADAELGWVIEYKPAANSGSFNMHLVFSGDSVHIKSDYNVSATNNYLDQANVKYDVKGVIFPELTFSTYSVFEKLYENAGGHFEFEIKPDSSGSFWLNPVHLVDKNIRFHLKKATAQDVLEFNAKVDRQKVINGFITNSDLKYFKQLDLYAGTDKKLSGTAVFNASTNTMIFIYRDNGVVKTETYPYKMLTDGIELLKPFKVGNDDLSKLVVGDLANNVLPISAVTSGNEHLSGSFTPADTSLYIYKNSGKVYTDGEVQYEIISFSPKLDSEYMRRIKLLNGYYLSQLYLNWTDRNGKKDQNLYVMVQSVNAGIYDYNDFTLKPTIKNEDQLYYEYVKGSANLAVNSFVDPFINDVLANPKGFTIVPLGYNSLNQPVFTLVSRADSRYYMTVLQTTRRDNVAKDE</sequence>
<evidence type="ECO:0000313" key="1">
    <source>
        <dbReference type="EMBL" id="AFD07658.1"/>
    </source>
</evidence>
<dbReference type="InterPro" id="IPR025396">
    <property type="entry name" value="DUF4302"/>
</dbReference>
<dbReference type="STRING" id="929556.Solca_2624"/>
<gene>
    <name evidence="1" type="ordered locus">Solca_2624</name>
</gene>